<feature type="transmembrane region" description="Helical" evidence="6">
    <location>
        <begin position="12"/>
        <end position="29"/>
    </location>
</feature>
<dbReference type="NCBIfam" id="TIGR00530">
    <property type="entry name" value="AGP_acyltrn"/>
    <property type="match status" value="1"/>
</dbReference>
<keyword evidence="9" id="KW-1185">Reference proteome</keyword>
<keyword evidence="5" id="KW-0443">Lipid metabolism</keyword>
<dbReference type="GO" id="GO:0006654">
    <property type="term" value="P:phosphatidic acid biosynthetic process"/>
    <property type="evidence" value="ECO:0007669"/>
    <property type="project" value="TreeGrafter"/>
</dbReference>
<evidence type="ECO:0000256" key="6">
    <source>
        <dbReference type="SAM" id="Phobius"/>
    </source>
</evidence>
<evidence type="ECO:0000256" key="3">
    <source>
        <dbReference type="ARBA" id="ARBA00022679"/>
    </source>
</evidence>
<comment type="caution">
    <text evidence="8">The sequence shown here is derived from an EMBL/GenBank/DDBJ whole genome shotgun (WGS) entry which is preliminary data.</text>
</comment>
<comment type="pathway">
    <text evidence="1">Phospholipid metabolism; CDP-diacylglycerol biosynthesis; CDP-diacylglycerol from sn-glycerol 3-phosphate: step 2/3.</text>
</comment>
<dbReference type="EC" id="2.3.1.51" evidence="5"/>
<keyword evidence="4 5" id="KW-0012">Acyltransferase</keyword>
<feature type="domain" description="Phospholipid/glycerol acyltransferase" evidence="7">
    <location>
        <begin position="100"/>
        <end position="215"/>
    </location>
</feature>
<keyword evidence="5" id="KW-0594">Phospholipid biosynthesis</keyword>
<evidence type="ECO:0000256" key="5">
    <source>
        <dbReference type="RuleBase" id="RU361267"/>
    </source>
</evidence>
<dbReference type="Proteomes" id="UP000218231">
    <property type="component" value="Unassembled WGS sequence"/>
</dbReference>
<keyword evidence="3 5" id="KW-0808">Transferase</keyword>
<evidence type="ECO:0000259" key="7">
    <source>
        <dbReference type="SMART" id="SM00563"/>
    </source>
</evidence>
<gene>
    <name evidence="8" type="ORF">WR25_14339</name>
</gene>
<evidence type="ECO:0000313" key="9">
    <source>
        <dbReference type="Proteomes" id="UP000218231"/>
    </source>
</evidence>
<dbReference type="GO" id="GO:0003841">
    <property type="term" value="F:1-acylglycerol-3-phosphate O-acyltransferase activity"/>
    <property type="evidence" value="ECO:0007669"/>
    <property type="project" value="UniProtKB-UniRule"/>
</dbReference>
<comment type="catalytic activity">
    <reaction evidence="5">
        <text>a 1-acyl-sn-glycero-3-phosphate + an acyl-CoA = a 1,2-diacyl-sn-glycero-3-phosphate + CoA</text>
        <dbReference type="Rhea" id="RHEA:19709"/>
        <dbReference type="ChEBI" id="CHEBI:57287"/>
        <dbReference type="ChEBI" id="CHEBI:57970"/>
        <dbReference type="ChEBI" id="CHEBI:58342"/>
        <dbReference type="ChEBI" id="CHEBI:58608"/>
        <dbReference type="EC" id="2.3.1.51"/>
    </reaction>
</comment>
<dbReference type="PANTHER" id="PTHR10434:SF10">
    <property type="entry name" value="1-ACYL-SN-GLYCEROL-3-PHOSPHATE ACYLTRANSFERASE ACL-1-RELATED"/>
    <property type="match status" value="1"/>
</dbReference>
<keyword evidence="5" id="KW-1208">Phospholipid metabolism</keyword>
<dbReference type="PANTHER" id="PTHR10434">
    <property type="entry name" value="1-ACYL-SN-GLYCEROL-3-PHOSPHATE ACYLTRANSFERASE"/>
    <property type="match status" value="1"/>
</dbReference>
<organism evidence="8 9">
    <name type="scientific">Diploscapter pachys</name>
    <dbReference type="NCBI Taxonomy" id="2018661"/>
    <lineage>
        <taxon>Eukaryota</taxon>
        <taxon>Metazoa</taxon>
        <taxon>Ecdysozoa</taxon>
        <taxon>Nematoda</taxon>
        <taxon>Chromadorea</taxon>
        <taxon>Rhabditida</taxon>
        <taxon>Rhabditina</taxon>
        <taxon>Rhabditomorpha</taxon>
        <taxon>Rhabditoidea</taxon>
        <taxon>Rhabditidae</taxon>
        <taxon>Diploscapter</taxon>
    </lineage>
</organism>
<dbReference type="GO" id="GO:0005783">
    <property type="term" value="C:endoplasmic reticulum"/>
    <property type="evidence" value="ECO:0007669"/>
    <property type="project" value="TreeGrafter"/>
</dbReference>
<keyword evidence="6" id="KW-0472">Membrane</keyword>
<dbReference type="STRING" id="2018661.A0A2A2KH61"/>
<feature type="transmembrane region" description="Helical" evidence="6">
    <location>
        <begin position="41"/>
        <end position="59"/>
    </location>
</feature>
<dbReference type="CDD" id="cd07989">
    <property type="entry name" value="LPLAT_AGPAT-like"/>
    <property type="match status" value="1"/>
</dbReference>
<keyword evidence="6" id="KW-1133">Transmembrane helix</keyword>
<evidence type="ECO:0000256" key="2">
    <source>
        <dbReference type="ARBA" id="ARBA00008655"/>
    </source>
</evidence>
<accession>A0A2A2KH61</accession>
<evidence type="ECO:0000256" key="4">
    <source>
        <dbReference type="ARBA" id="ARBA00023315"/>
    </source>
</evidence>
<dbReference type="GO" id="GO:0016020">
    <property type="term" value="C:membrane"/>
    <property type="evidence" value="ECO:0007669"/>
    <property type="project" value="InterPro"/>
</dbReference>
<dbReference type="SUPFAM" id="SSF69593">
    <property type="entry name" value="Glycerol-3-phosphate (1)-acyltransferase"/>
    <property type="match status" value="1"/>
</dbReference>
<evidence type="ECO:0000256" key="1">
    <source>
        <dbReference type="ARBA" id="ARBA00004728"/>
    </source>
</evidence>
<dbReference type="Pfam" id="PF01553">
    <property type="entry name" value="Acyltransferase"/>
    <property type="match status" value="1"/>
</dbReference>
<keyword evidence="5" id="KW-0444">Lipid biosynthesis</keyword>
<dbReference type="SMART" id="SM00563">
    <property type="entry name" value="PlsC"/>
    <property type="match status" value="1"/>
</dbReference>
<name>A0A2A2KH61_9BILA</name>
<proteinExistence type="inferred from homology"/>
<dbReference type="InterPro" id="IPR002123">
    <property type="entry name" value="Plipid/glycerol_acylTrfase"/>
</dbReference>
<comment type="domain">
    <text evidence="5">The HXXXXD motif is essential for acyltransferase activity and may constitute the binding site for the phosphate moiety of the glycerol-3-phosphate.</text>
</comment>
<keyword evidence="6" id="KW-0812">Transmembrane</keyword>
<comment type="similarity">
    <text evidence="2 5">Belongs to the 1-acyl-sn-glycerol-3-phosphate acyltransferase family.</text>
</comment>
<sequence length="281" mass="32686">MTEDVESDCCCRGFWFWAAIIFAFLTVLWNIRGPGYYVKGIYYSLALTLGGLIGGLLAVPRGRSTNNHYLIFRIFRYFCLPLRLNIEYKHADILARDEPCIIIANHQSALDVWAMTHVWPENCIVMLKSSLKWLPGFNLCAYVCESIFINRFSKEKSHKTVDQTLEIIVKKKRKVFMYPEGTRNAKPELLPFKKGAFILAKQAKISLIPIAFSSHKFFYEHEKTRFDSNGHILAEVMEPVPYDKFDSIDDLAAYCRTLIQAKREELDRELMETWYKGQKLE</sequence>
<evidence type="ECO:0000313" key="8">
    <source>
        <dbReference type="EMBL" id="PAV73281.1"/>
    </source>
</evidence>
<reference evidence="8 9" key="1">
    <citation type="journal article" date="2017" name="Curr. Biol.">
        <title>Genome architecture and evolution of a unichromosomal asexual nematode.</title>
        <authorList>
            <person name="Fradin H."/>
            <person name="Zegar C."/>
            <person name="Gutwein M."/>
            <person name="Lucas J."/>
            <person name="Kovtun M."/>
            <person name="Corcoran D."/>
            <person name="Baugh L.R."/>
            <person name="Kiontke K."/>
            <person name="Gunsalus K."/>
            <person name="Fitch D.H."/>
            <person name="Piano F."/>
        </authorList>
    </citation>
    <scope>NUCLEOTIDE SEQUENCE [LARGE SCALE GENOMIC DNA]</scope>
    <source>
        <strain evidence="8">PF1309</strain>
    </source>
</reference>
<dbReference type="InterPro" id="IPR004552">
    <property type="entry name" value="AGP_acyltrans"/>
</dbReference>
<protein>
    <recommendedName>
        <fullName evidence="5">1-acyl-sn-glycerol-3-phosphate acyltransferase</fullName>
        <ecNumber evidence="5">2.3.1.51</ecNumber>
    </recommendedName>
</protein>
<dbReference type="OrthoDB" id="202234at2759"/>
<dbReference type="AlphaFoldDB" id="A0A2A2KH61"/>
<dbReference type="EMBL" id="LIAE01008638">
    <property type="protein sequence ID" value="PAV73281.1"/>
    <property type="molecule type" value="Genomic_DNA"/>
</dbReference>